<dbReference type="Proteomes" id="UP000887013">
    <property type="component" value="Unassembled WGS sequence"/>
</dbReference>
<evidence type="ECO:0000313" key="2">
    <source>
        <dbReference type="EMBL" id="GFT91095.1"/>
    </source>
</evidence>
<gene>
    <name evidence="2" type="primary">ANKS6</name>
    <name evidence="2" type="ORF">NPIL_590451</name>
</gene>
<sequence>YLAKELKEHKIEPIKPPLPSLHYYTPFNISTRKRDRNTKPARNSLQVPRLLKEYKRKNLLECSEITNSTEVMSEKKDIAGKAQFGTINTVENQIESKGNYLLSSSKHVISENETIDMENNTAISGELTALLKKESLQKYVENFREHAVDIDTLQYLTKEDLTDIGIKSSGSQKKLLEVISKLQNTD</sequence>
<dbReference type="SUPFAM" id="SSF47769">
    <property type="entry name" value="SAM/Pointed domain"/>
    <property type="match status" value="1"/>
</dbReference>
<dbReference type="EMBL" id="BMAW01074180">
    <property type="protein sequence ID" value="GFT91095.1"/>
    <property type="molecule type" value="Genomic_DNA"/>
</dbReference>
<dbReference type="CDD" id="cd09487">
    <property type="entry name" value="SAM_superfamily"/>
    <property type="match status" value="1"/>
</dbReference>
<organism evidence="2 3">
    <name type="scientific">Nephila pilipes</name>
    <name type="common">Giant wood spider</name>
    <name type="synonym">Nephila maculata</name>
    <dbReference type="NCBI Taxonomy" id="299642"/>
    <lineage>
        <taxon>Eukaryota</taxon>
        <taxon>Metazoa</taxon>
        <taxon>Ecdysozoa</taxon>
        <taxon>Arthropoda</taxon>
        <taxon>Chelicerata</taxon>
        <taxon>Arachnida</taxon>
        <taxon>Araneae</taxon>
        <taxon>Araneomorphae</taxon>
        <taxon>Entelegynae</taxon>
        <taxon>Araneoidea</taxon>
        <taxon>Nephilidae</taxon>
        <taxon>Nephila</taxon>
    </lineage>
</organism>
<dbReference type="PROSITE" id="PS50105">
    <property type="entry name" value="SAM_DOMAIN"/>
    <property type="match status" value="1"/>
</dbReference>
<dbReference type="AlphaFoldDB" id="A0A8X6PUY5"/>
<proteinExistence type="predicted"/>
<dbReference type="OrthoDB" id="417785at2759"/>
<protein>
    <submittedName>
        <fullName evidence="2">Ankyrin repeat and SAM domain-containing protein 6</fullName>
    </submittedName>
</protein>
<feature type="non-terminal residue" evidence="2">
    <location>
        <position position="1"/>
    </location>
</feature>
<feature type="domain" description="SAM" evidence="1">
    <location>
        <begin position="118"/>
        <end position="185"/>
    </location>
</feature>
<evidence type="ECO:0000259" key="1">
    <source>
        <dbReference type="PROSITE" id="PS50105"/>
    </source>
</evidence>
<comment type="caution">
    <text evidence="2">The sequence shown here is derived from an EMBL/GenBank/DDBJ whole genome shotgun (WGS) entry which is preliminary data.</text>
</comment>
<keyword evidence="3" id="KW-1185">Reference proteome</keyword>
<name>A0A8X6PUY5_NEPPI</name>
<dbReference type="InterPro" id="IPR013761">
    <property type="entry name" value="SAM/pointed_sf"/>
</dbReference>
<dbReference type="InterPro" id="IPR001660">
    <property type="entry name" value="SAM"/>
</dbReference>
<dbReference type="SMART" id="SM00454">
    <property type="entry name" value="SAM"/>
    <property type="match status" value="1"/>
</dbReference>
<dbReference type="Gene3D" id="1.10.150.50">
    <property type="entry name" value="Transcription Factor, Ets-1"/>
    <property type="match status" value="1"/>
</dbReference>
<dbReference type="Pfam" id="PF00536">
    <property type="entry name" value="SAM_1"/>
    <property type="match status" value="1"/>
</dbReference>
<evidence type="ECO:0000313" key="3">
    <source>
        <dbReference type="Proteomes" id="UP000887013"/>
    </source>
</evidence>
<reference evidence="2" key="1">
    <citation type="submission" date="2020-08" db="EMBL/GenBank/DDBJ databases">
        <title>Multicomponent nature underlies the extraordinary mechanical properties of spider dragline silk.</title>
        <authorList>
            <person name="Kono N."/>
            <person name="Nakamura H."/>
            <person name="Mori M."/>
            <person name="Yoshida Y."/>
            <person name="Ohtoshi R."/>
            <person name="Malay A.D."/>
            <person name="Moran D.A.P."/>
            <person name="Tomita M."/>
            <person name="Numata K."/>
            <person name="Arakawa K."/>
        </authorList>
    </citation>
    <scope>NUCLEOTIDE SEQUENCE</scope>
</reference>
<accession>A0A8X6PUY5</accession>